<comment type="similarity">
    <text evidence="6">Belongs to the bacterial ring-hydroxylating dioxygenase ferredoxin component family.</text>
</comment>
<evidence type="ECO:0000259" key="7">
    <source>
        <dbReference type="PROSITE" id="PS51296"/>
    </source>
</evidence>
<evidence type="ECO:0000256" key="4">
    <source>
        <dbReference type="ARBA" id="ARBA00023014"/>
    </source>
</evidence>
<evidence type="ECO:0000256" key="3">
    <source>
        <dbReference type="ARBA" id="ARBA00023004"/>
    </source>
</evidence>
<protein>
    <submittedName>
        <fullName evidence="8">(2Fe-2S)-binding protein</fullName>
    </submittedName>
</protein>
<organism evidence="8 9">
    <name type="scientific">Mongoliitalea lutea</name>
    <dbReference type="NCBI Taxonomy" id="849756"/>
    <lineage>
        <taxon>Bacteria</taxon>
        <taxon>Pseudomonadati</taxon>
        <taxon>Bacteroidota</taxon>
        <taxon>Cytophagia</taxon>
        <taxon>Cytophagales</taxon>
        <taxon>Cyclobacteriaceae</taxon>
        <taxon>Mongoliitalea</taxon>
    </lineage>
</organism>
<dbReference type="InterPro" id="IPR017941">
    <property type="entry name" value="Rieske_2Fe-2S"/>
</dbReference>
<keyword evidence="4" id="KW-0411">Iron-sulfur</keyword>
<dbReference type="GO" id="GO:0046872">
    <property type="term" value="F:metal ion binding"/>
    <property type="evidence" value="ECO:0007669"/>
    <property type="project" value="UniProtKB-KW"/>
</dbReference>
<evidence type="ECO:0000256" key="6">
    <source>
        <dbReference type="ARBA" id="ARBA00038001"/>
    </source>
</evidence>
<name>A0A8J3CZ26_9BACT</name>
<keyword evidence="2" id="KW-0479">Metal-binding</keyword>
<dbReference type="AlphaFoldDB" id="A0A8J3CZ26"/>
<feature type="domain" description="Rieske" evidence="7">
    <location>
        <begin position="11"/>
        <end position="106"/>
    </location>
</feature>
<dbReference type="SUPFAM" id="SSF50022">
    <property type="entry name" value="ISP domain"/>
    <property type="match status" value="1"/>
</dbReference>
<evidence type="ECO:0000313" key="8">
    <source>
        <dbReference type="EMBL" id="GHB47040.1"/>
    </source>
</evidence>
<evidence type="ECO:0000256" key="5">
    <source>
        <dbReference type="ARBA" id="ARBA00034078"/>
    </source>
</evidence>
<keyword evidence="1" id="KW-0001">2Fe-2S</keyword>
<gene>
    <name evidence="8" type="primary">ndoA</name>
    <name evidence="8" type="ORF">GCM10008106_29940</name>
</gene>
<evidence type="ECO:0000313" key="9">
    <source>
        <dbReference type="Proteomes" id="UP000642809"/>
    </source>
</evidence>
<keyword evidence="3" id="KW-0408">Iron</keyword>
<comment type="caution">
    <text evidence="8">The sequence shown here is derived from an EMBL/GenBank/DDBJ whole genome shotgun (WGS) entry which is preliminary data.</text>
</comment>
<dbReference type="Pfam" id="PF00355">
    <property type="entry name" value="Rieske"/>
    <property type="match status" value="1"/>
</dbReference>
<dbReference type="PANTHER" id="PTHR21496:SF0">
    <property type="entry name" value="RIESKE DOMAIN-CONTAINING PROTEIN"/>
    <property type="match status" value="1"/>
</dbReference>
<reference evidence="8" key="2">
    <citation type="submission" date="2020-09" db="EMBL/GenBank/DDBJ databases">
        <authorList>
            <person name="Sun Q."/>
            <person name="Kim S."/>
        </authorList>
    </citation>
    <scope>NUCLEOTIDE SEQUENCE</scope>
    <source>
        <strain evidence="8">KCTC 23224</strain>
    </source>
</reference>
<keyword evidence="9" id="KW-1185">Reference proteome</keyword>
<evidence type="ECO:0000256" key="2">
    <source>
        <dbReference type="ARBA" id="ARBA00022723"/>
    </source>
</evidence>
<evidence type="ECO:0000256" key="1">
    <source>
        <dbReference type="ARBA" id="ARBA00022714"/>
    </source>
</evidence>
<dbReference type="GO" id="GO:0051537">
    <property type="term" value="F:2 iron, 2 sulfur cluster binding"/>
    <property type="evidence" value="ECO:0007669"/>
    <property type="project" value="UniProtKB-KW"/>
</dbReference>
<dbReference type="PROSITE" id="PS51296">
    <property type="entry name" value="RIESKE"/>
    <property type="match status" value="1"/>
</dbReference>
<sequence>MLMKTYFLGRSKEEVHSFLPNQRVKKIKVGEMHLGIVRMEEEVFAFEIQCPHRKADLTQGRVTHLKEVVCPLHEYRFDLQSGEVKAGSCPDLKVYPCRLLDSGLEIDVPQN</sequence>
<reference evidence="8" key="1">
    <citation type="journal article" date="2014" name="Int. J. Syst. Evol. Microbiol.">
        <title>Complete genome sequence of Corynebacterium casei LMG S-19264T (=DSM 44701T), isolated from a smear-ripened cheese.</title>
        <authorList>
            <consortium name="US DOE Joint Genome Institute (JGI-PGF)"/>
            <person name="Walter F."/>
            <person name="Albersmeier A."/>
            <person name="Kalinowski J."/>
            <person name="Ruckert C."/>
        </authorList>
    </citation>
    <scope>NUCLEOTIDE SEQUENCE</scope>
    <source>
        <strain evidence="8">KCTC 23224</strain>
    </source>
</reference>
<proteinExistence type="inferred from homology"/>
<dbReference type="PANTHER" id="PTHR21496">
    <property type="entry name" value="FERREDOXIN-RELATED"/>
    <property type="match status" value="1"/>
</dbReference>
<dbReference type="EMBL" id="BMYF01000020">
    <property type="protein sequence ID" value="GHB47040.1"/>
    <property type="molecule type" value="Genomic_DNA"/>
</dbReference>
<dbReference type="InterPro" id="IPR036922">
    <property type="entry name" value="Rieske_2Fe-2S_sf"/>
</dbReference>
<comment type="cofactor">
    <cofactor evidence="5">
        <name>[2Fe-2S] cluster</name>
        <dbReference type="ChEBI" id="CHEBI:190135"/>
    </cofactor>
</comment>
<dbReference type="Gene3D" id="2.102.10.10">
    <property type="entry name" value="Rieske [2Fe-2S] iron-sulphur domain"/>
    <property type="match status" value="1"/>
</dbReference>
<dbReference type="Proteomes" id="UP000642809">
    <property type="component" value="Unassembled WGS sequence"/>
</dbReference>
<accession>A0A8J3CZ26</accession>